<dbReference type="InterPro" id="IPR051406">
    <property type="entry name" value="PLD_domain"/>
</dbReference>
<keyword evidence="4" id="KW-0378">Hydrolase</keyword>
<keyword evidence="10" id="KW-1185">Reference proteome</keyword>
<dbReference type="AlphaFoldDB" id="I8TEG0"/>
<evidence type="ECO:0000256" key="5">
    <source>
        <dbReference type="ARBA" id="ARBA00022963"/>
    </source>
</evidence>
<keyword evidence="5" id="KW-0442">Lipid degradation</keyword>
<evidence type="ECO:0000313" key="9">
    <source>
        <dbReference type="EMBL" id="EIT72078.1"/>
    </source>
</evidence>
<dbReference type="GO" id="GO:0016042">
    <property type="term" value="P:lipid catabolic process"/>
    <property type="evidence" value="ECO:0007669"/>
    <property type="project" value="UniProtKB-KW"/>
</dbReference>
<evidence type="ECO:0000256" key="3">
    <source>
        <dbReference type="ARBA" id="ARBA00012027"/>
    </source>
</evidence>
<evidence type="ECO:0000256" key="2">
    <source>
        <dbReference type="ARBA" id="ARBA00008664"/>
    </source>
</evidence>
<dbReference type="SMART" id="SM00155">
    <property type="entry name" value="PLDc"/>
    <property type="match status" value="1"/>
</dbReference>
<dbReference type="PATRIC" id="fig|1172194.4.peg.2139"/>
<evidence type="ECO:0000256" key="7">
    <source>
        <dbReference type="SAM" id="SignalP"/>
    </source>
</evidence>
<comment type="catalytic activity">
    <reaction evidence="1">
        <text>a 1,2-diacyl-sn-glycero-3-phosphocholine + H2O = a 1,2-diacyl-sn-glycero-3-phosphate + choline + H(+)</text>
        <dbReference type="Rhea" id="RHEA:14445"/>
        <dbReference type="ChEBI" id="CHEBI:15354"/>
        <dbReference type="ChEBI" id="CHEBI:15377"/>
        <dbReference type="ChEBI" id="CHEBI:15378"/>
        <dbReference type="ChEBI" id="CHEBI:57643"/>
        <dbReference type="ChEBI" id="CHEBI:58608"/>
        <dbReference type="EC" id="3.1.4.4"/>
    </reaction>
</comment>
<feature type="chain" id="PRO_5003714274" description="phospholipase D" evidence="7">
    <location>
        <begin position="30"/>
        <end position="183"/>
    </location>
</feature>
<dbReference type="InterPro" id="IPR025202">
    <property type="entry name" value="PLD-like_dom"/>
</dbReference>
<evidence type="ECO:0000313" key="10">
    <source>
        <dbReference type="Proteomes" id="UP000003704"/>
    </source>
</evidence>
<dbReference type="Proteomes" id="UP000003704">
    <property type="component" value="Unassembled WGS sequence"/>
</dbReference>
<organism evidence="9 10">
    <name type="scientific">Hydrocarboniphaga effusa AP103</name>
    <dbReference type="NCBI Taxonomy" id="1172194"/>
    <lineage>
        <taxon>Bacteria</taxon>
        <taxon>Pseudomonadati</taxon>
        <taxon>Pseudomonadota</taxon>
        <taxon>Gammaproteobacteria</taxon>
        <taxon>Nevskiales</taxon>
        <taxon>Nevskiaceae</taxon>
        <taxon>Hydrocarboniphaga</taxon>
    </lineage>
</organism>
<dbReference type="GO" id="GO:0016891">
    <property type="term" value="F:RNA endonuclease activity producing 5'-phosphomonoesters, hydrolytic mechanism"/>
    <property type="evidence" value="ECO:0007669"/>
    <property type="project" value="TreeGrafter"/>
</dbReference>
<dbReference type="OrthoDB" id="5294698at2"/>
<protein>
    <recommendedName>
        <fullName evidence="3">phospholipase D</fullName>
        <ecNumber evidence="3">3.1.4.4</ecNumber>
    </recommendedName>
</protein>
<evidence type="ECO:0000259" key="8">
    <source>
        <dbReference type="PROSITE" id="PS50035"/>
    </source>
</evidence>
<evidence type="ECO:0000256" key="6">
    <source>
        <dbReference type="ARBA" id="ARBA00023098"/>
    </source>
</evidence>
<feature type="domain" description="PLD phosphodiesterase" evidence="8">
    <location>
        <begin position="117"/>
        <end position="144"/>
    </location>
</feature>
<dbReference type="SUPFAM" id="SSF56024">
    <property type="entry name" value="Phospholipase D/nuclease"/>
    <property type="match status" value="1"/>
</dbReference>
<reference evidence="9 10" key="1">
    <citation type="journal article" date="2012" name="J. Bacteriol.">
        <title>Genome Sequence of n-Alkane-Degrading Hydrocarboniphaga effusa Strain AP103T (ATCC BAA-332T).</title>
        <authorList>
            <person name="Chang H.K."/>
            <person name="Zylstra G.J."/>
            <person name="Chae J.C."/>
        </authorList>
    </citation>
    <scope>NUCLEOTIDE SEQUENCE [LARGE SCALE GENOMIC DNA]</scope>
    <source>
        <strain evidence="9 10">AP103</strain>
    </source>
</reference>
<accession>I8TEG0</accession>
<keyword evidence="6" id="KW-0443">Lipid metabolism</keyword>
<dbReference type="PANTHER" id="PTHR43856:SF1">
    <property type="entry name" value="MITOCHONDRIAL CARDIOLIPIN HYDROLASE"/>
    <property type="match status" value="1"/>
</dbReference>
<comment type="caution">
    <text evidence="9">The sequence shown here is derived from an EMBL/GenBank/DDBJ whole genome shotgun (WGS) entry which is preliminary data.</text>
</comment>
<dbReference type="CDD" id="cd09170">
    <property type="entry name" value="PLDc_Nuc"/>
    <property type="match status" value="1"/>
</dbReference>
<feature type="signal peptide" evidence="7">
    <location>
        <begin position="1"/>
        <end position="29"/>
    </location>
</feature>
<name>I8TEG0_9GAMM</name>
<dbReference type="EMBL" id="AKGD01000001">
    <property type="protein sequence ID" value="EIT72078.1"/>
    <property type="molecule type" value="Genomic_DNA"/>
</dbReference>
<dbReference type="InterPro" id="IPR001736">
    <property type="entry name" value="PLipase_D/transphosphatidylase"/>
</dbReference>
<dbReference type="PROSITE" id="PS50035">
    <property type="entry name" value="PLD"/>
    <property type="match status" value="1"/>
</dbReference>
<dbReference type="GO" id="GO:0006793">
    <property type="term" value="P:phosphorus metabolic process"/>
    <property type="evidence" value="ECO:0007669"/>
    <property type="project" value="UniProtKB-ARBA"/>
</dbReference>
<sequence>MKTAPSTIRAPLTALLFLVLLAFGQRSFAADVAVAFSPGIGDLTAEALVLEGIRDARNSIDVAAYSFTSRSIAKALVEARKRGIDVRVVADQSSRSIQYNGPQSLANAGIPVRVSTVYAVMHDKFMVIDGVSIQTGSFNYTQAAADRNAENVLYIRNHAPLAQEYKNEWLRLWDNAEPLVAHY</sequence>
<dbReference type="STRING" id="1172194.WQQ_22150"/>
<evidence type="ECO:0000256" key="4">
    <source>
        <dbReference type="ARBA" id="ARBA00022801"/>
    </source>
</evidence>
<keyword evidence="7" id="KW-0732">Signal</keyword>
<dbReference type="RefSeq" id="WP_007185158.1">
    <property type="nucleotide sequence ID" value="NZ_AKGD01000001.1"/>
</dbReference>
<dbReference type="GO" id="GO:0004630">
    <property type="term" value="F:phospholipase D activity"/>
    <property type="evidence" value="ECO:0007669"/>
    <property type="project" value="UniProtKB-EC"/>
</dbReference>
<dbReference type="EC" id="3.1.4.4" evidence="3"/>
<proteinExistence type="inferred from homology"/>
<dbReference type="Pfam" id="PF13091">
    <property type="entry name" value="PLDc_2"/>
    <property type="match status" value="1"/>
</dbReference>
<evidence type="ECO:0000256" key="1">
    <source>
        <dbReference type="ARBA" id="ARBA00000798"/>
    </source>
</evidence>
<dbReference type="Gene3D" id="3.30.870.10">
    <property type="entry name" value="Endonuclease Chain A"/>
    <property type="match status" value="1"/>
</dbReference>
<comment type="similarity">
    <text evidence="2">Belongs to the phospholipase D family.</text>
</comment>
<gene>
    <name evidence="9" type="ORF">WQQ_22150</name>
</gene>
<dbReference type="PANTHER" id="PTHR43856">
    <property type="entry name" value="CARDIOLIPIN HYDROLASE"/>
    <property type="match status" value="1"/>
</dbReference>